<evidence type="ECO:0000256" key="1">
    <source>
        <dbReference type="ARBA" id="ARBA00004389"/>
    </source>
</evidence>
<dbReference type="AlphaFoldDB" id="A0A813EAC7"/>
<dbReference type="PANTHER" id="PTHR15601:SF0">
    <property type="entry name" value="GEO09675P1"/>
    <property type="match status" value="1"/>
</dbReference>
<evidence type="ECO:0000256" key="2">
    <source>
        <dbReference type="ARBA" id="ARBA00005500"/>
    </source>
</evidence>
<feature type="region of interest" description="Disordered" evidence="7">
    <location>
        <begin position="48"/>
        <end position="72"/>
    </location>
</feature>
<dbReference type="InterPro" id="IPR010580">
    <property type="entry name" value="ER_stress-assoc"/>
</dbReference>
<reference evidence="9" key="1">
    <citation type="submission" date="2021-02" db="EMBL/GenBank/DDBJ databases">
        <authorList>
            <person name="Dougan E. K."/>
            <person name="Rhodes N."/>
            <person name="Thang M."/>
            <person name="Chan C."/>
        </authorList>
    </citation>
    <scope>NUCLEOTIDE SEQUENCE</scope>
</reference>
<evidence type="ECO:0008006" key="11">
    <source>
        <dbReference type="Google" id="ProtNLM"/>
    </source>
</evidence>
<comment type="subcellular location">
    <subcellularLocation>
        <location evidence="1">Endoplasmic reticulum membrane</location>
        <topology evidence="1">Single-pass membrane protein</topology>
    </subcellularLocation>
</comment>
<feature type="compositionally biased region" description="Basic and acidic residues" evidence="7">
    <location>
        <begin position="48"/>
        <end position="58"/>
    </location>
</feature>
<proteinExistence type="inferred from homology"/>
<evidence type="ECO:0000256" key="8">
    <source>
        <dbReference type="SAM" id="Phobius"/>
    </source>
</evidence>
<keyword evidence="4" id="KW-0256">Endoplasmic reticulum</keyword>
<keyword evidence="5 8" id="KW-1133">Transmembrane helix</keyword>
<dbReference type="EMBL" id="CAJNNV010007164">
    <property type="protein sequence ID" value="CAE8594557.1"/>
    <property type="molecule type" value="Genomic_DNA"/>
</dbReference>
<evidence type="ECO:0000256" key="6">
    <source>
        <dbReference type="ARBA" id="ARBA00023136"/>
    </source>
</evidence>
<dbReference type="GO" id="GO:0030968">
    <property type="term" value="P:endoplasmic reticulum unfolded protein response"/>
    <property type="evidence" value="ECO:0007669"/>
    <property type="project" value="TreeGrafter"/>
</dbReference>
<comment type="caution">
    <text evidence="9">The sequence shown here is derived from an EMBL/GenBank/DDBJ whole genome shotgun (WGS) entry which is preliminary data.</text>
</comment>
<evidence type="ECO:0000256" key="4">
    <source>
        <dbReference type="ARBA" id="ARBA00022824"/>
    </source>
</evidence>
<accession>A0A813EAC7</accession>
<feature type="transmembrane region" description="Helical" evidence="8">
    <location>
        <begin position="77"/>
        <end position="100"/>
    </location>
</feature>
<dbReference type="GO" id="GO:0005789">
    <property type="term" value="C:endoplasmic reticulum membrane"/>
    <property type="evidence" value="ECO:0007669"/>
    <property type="project" value="UniProtKB-SubCell"/>
</dbReference>
<name>A0A813EAC7_POLGL</name>
<dbReference type="Proteomes" id="UP000654075">
    <property type="component" value="Unassembled WGS sequence"/>
</dbReference>
<organism evidence="9 10">
    <name type="scientific">Polarella glacialis</name>
    <name type="common">Dinoflagellate</name>
    <dbReference type="NCBI Taxonomy" id="89957"/>
    <lineage>
        <taxon>Eukaryota</taxon>
        <taxon>Sar</taxon>
        <taxon>Alveolata</taxon>
        <taxon>Dinophyceae</taxon>
        <taxon>Suessiales</taxon>
        <taxon>Suessiaceae</taxon>
        <taxon>Polarella</taxon>
    </lineage>
</organism>
<dbReference type="Pfam" id="PF06624">
    <property type="entry name" value="RAMP4"/>
    <property type="match status" value="1"/>
</dbReference>
<evidence type="ECO:0000313" key="9">
    <source>
        <dbReference type="EMBL" id="CAE8594557.1"/>
    </source>
</evidence>
<evidence type="ECO:0000256" key="7">
    <source>
        <dbReference type="SAM" id="MobiDB-lite"/>
    </source>
</evidence>
<gene>
    <name evidence="9" type="ORF">PGLA1383_LOCUS13092</name>
</gene>
<evidence type="ECO:0000313" key="10">
    <source>
        <dbReference type="Proteomes" id="UP000654075"/>
    </source>
</evidence>
<keyword evidence="10" id="KW-1185">Reference proteome</keyword>
<keyword evidence="3 8" id="KW-0812">Transmembrane</keyword>
<comment type="similarity">
    <text evidence="2">Belongs to the RAMP4 family.</text>
</comment>
<sequence length="108" mass="11479">MPAGDVNIPGFGRCRFGPRFEDTQAYSSCPPSTQGTFFAKMPESRKTSLKSAQHEKKGVHAYGKANSGSNKKDKAPFTVGPVMLAVFLFVVVGSAVVQIISSAQKGLV</sequence>
<keyword evidence="6 8" id="KW-0472">Membrane</keyword>
<dbReference type="PANTHER" id="PTHR15601">
    <property type="entry name" value="STRESS ASSOCIATED ENDOPLASMIC RETICULUM PROTEIN SERP1/RAMP4"/>
    <property type="match status" value="1"/>
</dbReference>
<evidence type="ECO:0000256" key="5">
    <source>
        <dbReference type="ARBA" id="ARBA00022989"/>
    </source>
</evidence>
<protein>
    <recommendedName>
        <fullName evidence="11">Stress-associated endoplasmic reticulum protein</fullName>
    </recommendedName>
</protein>
<evidence type="ECO:0000256" key="3">
    <source>
        <dbReference type="ARBA" id="ARBA00022692"/>
    </source>
</evidence>